<evidence type="ECO:0000313" key="3">
    <source>
        <dbReference type="Proteomes" id="UP000287651"/>
    </source>
</evidence>
<organism evidence="2 3">
    <name type="scientific">Ensete ventricosum</name>
    <name type="common">Abyssinian banana</name>
    <name type="synonym">Musa ensete</name>
    <dbReference type="NCBI Taxonomy" id="4639"/>
    <lineage>
        <taxon>Eukaryota</taxon>
        <taxon>Viridiplantae</taxon>
        <taxon>Streptophyta</taxon>
        <taxon>Embryophyta</taxon>
        <taxon>Tracheophyta</taxon>
        <taxon>Spermatophyta</taxon>
        <taxon>Magnoliopsida</taxon>
        <taxon>Liliopsida</taxon>
        <taxon>Zingiberales</taxon>
        <taxon>Musaceae</taxon>
        <taxon>Ensete</taxon>
    </lineage>
</organism>
<feature type="region of interest" description="Disordered" evidence="1">
    <location>
        <begin position="46"/>
        <end position="91"/>
    </location>
</feature>
<dbReference type="EMBL" id="AMZH03002692">
    <property type="protein sequence ID" value="RRT74722.1"/>
    <property type="molecule type" value="Genomic_DNA"/>
</dbReference>
<proteinExistence type="predicted"/>
<gene>
    <name evidence="2" type="ORF">B296_00024942</name>
</gene>
<reference evidence="2 3" key="1">
    <citation type="journal article" date="2014" name="Agronomy (Basel)">
        <title>A Draft Genome Sequence for Ensete ventricosum, the Drought-Tolerant Tree Against Hunger.</title>
        <authorList>
            <person name="Harrison J."/>
            <person name="Moore K.A."/>
            <person name="Paszkiewicz K."/>
            <person name="Jones T."/>
            <person name="Grant M."/>
            <person name="Ambacheew D."/>
            <person name="Muzemil S."/>
            <person name="Studholme D.J."/>
        </authorList>
    </citation>
    <scope>NUCLEOTIDE SEQUENCE [LARGE SCALE GENOMIC DNA]</scope>
</reference>
<name>A0A427AEU2_ENSVE</name>
<feature type="compositionally biased region" description="Basic and acidic residues" evidence="1">
    <location>
        <begin position="74"/>
        <end position="91"/>
    </location>
</feature>
<comment type="caution">
    <text evidence="2">The sequence shown here is derived from an EMBL/GenBank/DDBJ whole genome shotgun (WGS) entry which is preliminary data.</text>
</comment>
<sequence>MSKVEEIVDPVGVDANRPIRRHFLLGQRFALQLLGRRRQRPTIVALVKPTDPPPPWQPRHRRCSRPPPTCPADSDSRLQNPERHGGMERETGAVGRTRRRALEGEVNRRCIYTHTHPSPVNGSTKPNGFGIWHYRSFLHVEKRTHQSLRASIYRRKVV</sequence>
<dbReference type="AlphaFoldDB" id="A0A427AEU2"/>
<dbReference type="Proteomes" id="UP000287651">
    <property type="component" value="Unassembled WGS sequence"/>
</dbReference>
<evidence type="ECO:0000256" key="1">
    <source>
        <dbReference type="SAM" id="MobiDB-lite"/>
    </source>
</evidence>
<protein>
    <submittedName>
        <fullName evidence="2">Uncharacterized protein</fullName>
    </submittedName>
</protein>
<accession>A0A427AEU2</accession>
<evidence type="ECO:0000313" key="2">
    <source>
        <dbReference type="EMBL" id="RRT74722.1"/>
    </source>
</evidence>